<dbReference type="GO" id="GO:0032259">
    <property type="term" value="P:methylation"/>
    <property type="evidence" value="ECO:0007669"/>
    <property type="project" value="UniProtKB-KW"/>
</dbReference>
<name>A0A5B8M0I4_9HYPH</name>
<gene>
    <name evidence="8" type="ORF">FPZ08_07210</name>
</gene>
<dbReference type="InterPro" id="IPR050390">
    <property type="entry name" value="C5-Methyltransferase"/>
</dbReference>
<dbReference type="SUPFAM" id="SSF53335">
    <property type="entry name" value="S-adenosyl-L-methionine-dependent methyltransferases"/>
    <property type="match status" value="1"/>
</dbReference>
<keyword evidence="9" id="KW-1185">Reference proteome</keyword>
<accession>A0A5B8M0I4</accession>
<reference evidence="8 9" key="1">
    <citation type="submission" date="2019-07" db="EMBL/GenBank/DDBJ databases">
        <title>Full genome sequence of Devosia sp. Gsoil 520.</title>
        <authorList>
            <person name="Im W.-T."/>
        </authorList>
    </citation>
    <scope>NUCLEOTIDE SEQUENCE [LARGE SCALE GENOMIC DNA]</scope>
    <source>
        <strain evidence="8 9">Gsoil 520</strain>
    </source>
</reference>
<organism evidence="8 9">
    <name type="scientific">Devosia ginsengisoli</name>
    <dbReference type="NCBI Taxonomy" id="400770"/>
    <lineage>
        <taxon>Bacteria</taxon>
        <taxon>Pseudomonadati</taxon>
        <taxon>Pseudomonadota</taxon>
        <taxon>Alphaproteobacteria</taxon>
        <taxon>Hyphomicrobiales</taxon>
        <taxon>Devosiaceae</taxon>
        <taxon>Devosia</taxon>
    </lineage>
</organism>
<protein>
    <recommendedName>
        <fullName evidence="1">DNA (cytosine-5-)-methyltransferase</fullName>
        <ecNumber evidence="1">2.1.1.37</ecNumber>
    </recommendedName>
</protein>
<comment type="similarity">
    <text evidence="7">Belongs to the class I-like SAM-binding methyltransferase superfamily. C5-methyltransferase family.</text>
</comment>
<evidence type="ECO:0000313" key="8">
    <source>
        <dbReference type="EMBL" id="QDZ13212.1"/>
    </source>
</evidence>
<evidence type="ECO:0000313" key="9">
    <source>
        <dbReference type="Proteomes" id="UP000315364"/>
    </source>
</evidence>
<dbReference type="PRINTS" id="PR00105">
    <property type="entry name" value="C5METTRFRASE"/>
</dbReference>
<feature type="active site" evidence="7">
    <location>
        <position position="86"/>
    </location>
</feature>
<dbReference type="GO" id="GO:0044027">
    <property type="term" value="P:negative regulation of gene expression via chromosomal CpG island methylation"/>
    <property type="evidence" value="ECO:0007669"/>
    <property type="project" value="TreeGrafter"/>
</dbReference>
<evidence type="ECO:0000256" key="7">
    <source>
        <dbReference type="PROSITE-ProRule" id="PRU01016"/>
    </source>
</evidence>
<evidence type="ECO:0000256" key="4">
    <source>
        <dbReference type="ARBA" id="ARBA00022691"/>
    </source>
</evidence>
<dbReference type="InterPro" id="IPR001525">
    <property type="entry name" value="C5_MeTfrase"/>
</dbReference>
<dbReference type="GO" id="GO:0009307">
    <property type="term" value="P:DNA restriction-modification system"/>
    <property type="evidence" value="ECO:0007669"/>
    <property type="project" value="UniProtKB-KW"/>
</dbReference>
<dbReference type="Proteomes" id="UP000315364">
    <property type="component" value="Chromosome"/>
</dbReference>
<proteinExistence type="inferred from homology"/>
<evidence type="ECO:0000256" key="1">
    <source>
        <dbReference type="ARBA" id="ARBA00011975"/>
    </source>
</evidence>
<sequence length="640" mass="68050">MLDQGTPDADELIVDSFAGGGGASTGIEMALGRSPDYAINHDAEALALHAANHPETVHLSKNIYKVDPMDVVGRRKVGLLWASPDCKHFSKAKGGAPVKREIRDLAWTVVLWAERVRPRVIILENVEEFQTWGPLVDTPKGIFPCPDRKGETFNEWIAALKKHGYKVEWKELRACDYGAPTTRKRLFLIARCDGKPIVWPAPTHGPGRLPYHTAASHVIDWSIPCPSIFDTSEEIMAKFGVRAIRPLAENTMARIAKGVKRYVLDAAKPFIIKFQTGAVGSDIDAPLPTVTANSFIKRPGGAAPPGVVMPHLMTMRNAGKPYNEADKPTHTVTAGGAGLSLVAPVLAGVGGRAGQSRPRSADEPCATGTTKADTVLVAPILSSAQHGGSHRAADEPHRTIAASDKDQNQIIAATMVQTGYGERPGQEPRALDIGKPLGTVVAGGAKHAMVAAFLAQHNTMPAGGVHAGHHAEDPISSVTATGSQQAVVSAGLMNMKGSDRRMSDVEQPAPTVTADGTHQAEVRAFLLKYYGIGPDGHDADAPMGAVTTKDRFGLVMVEGEPYEIVDIGMRMLTPRELFKAQGFPAGYEIETGVFADGSRRALTKTAQVRMCGNSVCPPIAAALVSANCADMARSEKVAAE</sequence>
<dbReference type="GO" id="GO:0003677">
    <property type="term" value="F:DNA binding"/>
    <property type="evidence" value="ECO:0007669"/>
    <property type="project" value="TreeGrafter"/>
</dbReference>
<dbReference type="PANTHER" id="PTHR10629">
    <property type="entry name" value="CYTOSINE-SPECIFIC METHYLTRANSFERASE"/>
    <property type="match status" value="1"/>
</dbReference>
<keyword evidence="3 7" id="KW-0808">Transferase</keyword>
<dbReference type="PROSITE" id="PS51679">
    <property type="entry name" value="SAM_MT_C5"/>
    <property type="match status" value="1"/>
</dbReference>
<dbReference type="OrthoDB" id="9813719at2"/>
<keyword evidence="4 7" id="KW-0949">S-adenosyl-L-methionine</keyword>
<evidence type="ECO:0000256" key="5">
    <source>
        <dbReference type="ARBA" id="ARBA00022747"/>
    </source>
</evidence>
<dbReference type="KEGG" id="dea:FPZ08_07210"/>
<evidence type="ECO:0000256" key="3">
    <source>
        <dbReference type="ARBA" id="ARBA00022679"/>
    </source>
</evidence>
<evidence type="ECO:0000256" key="6">
    <source>
        <dbReference type="ARBA" id="ARBA00047422"/>
    </source>
</evidence>
<dbReference type="InterPro" id="IPR029063">
    <property type="entry name" value="SAM-dependent_MTases_sf"/>
</dbReference>
<keyword evidence="5" id="KW-0680">Restriction system</keyword>
<dbReference type="REBASE" id="359947">
    <property type="entry name" value="M.Dsp520ORF7210P"/>
</dbReference>
<dbReference type="PANTHER" id="PTHR10629:SF52">
    <property type="entry name" value="DNA (CYTOSINE-5)-METHYLTRANSFERASE 1"/>
    <property type="match status" value="1"/>
</dbReference>
<dbReference type="AlphaFoldDB" id="A0A5B8M0I4"/>
<dbReference type="Gene3D" id="3.40.50.150">
    <property type="entry name" value="Vaccinia Virus protein VP39"/>
    <property type="match status" value="1"/>
</dbReference>
<dbReference type="Gene3D" id="3.90.120.10">
    <property type="entry name" value="DNA Methylase, subunit A, domain 2"/>
    <property type="match status" value="1"/>
</dbReference>
<comment type="catalytic activity">
    <reaction evidence="6">
        <text>a 2'-deoxycytidine in DNA + S-adenosyl-L-methionine = a 5-methyl-2'-deoxycytidine in DNA + S-adenosyl-L-homocysteine + H(+)</text>
        <dbReference type="Rhea" id="RHEA:13681"/>
        <dbReference type="Rhea" id="RHEA-COMP:11369"/>
        <dbReference type="Rhea" id="RHEA-COMP:11370"/>
        <dbReference type="ChEBI" id="CHEBI:15378"/>
        <dbReference type="ChEBI" id="CHEBI:57856"/>
        <dbReference type="ChEBI" id="CHEBI:59789"/>
        <dbReference type="ChEBI" id="CHEBI:85452"/>
        <dbReference type="ChEBI" id="CHEBI:85454"/>
        <dbReference type="EC" id="2.1.1.37"/>
    </reaction>
</comment>
<evidence type="ECO:0000256" key="2">
    <source>
        <dbReference type="ARBA" id="ARBA00022603"/>
    </source>
</evidence>
<dbReference type="GO" id="GO:0003886">
    <property type="term" value="F:DNA (cytosine-5-)-methyltransferase activity"/>
    <property type="evidence" value="ECO:0007669"/>
    <property type="project" value="UniProtKB-EC"/>
</dbReference>
<dbReference type="EC" id="2.1.1.37" evidence="1"/>
<dbReference type="EMBL" id="CP042304">
    <property type="protein sequence ID" value="QDZ13212.1"/>
    <property type="molecule type" value="Genomic_DNA"/>
</dbReference>
<keyword evidence="2 7" id="KW-0489">Methyltransferase</keyword>
<dbReference type="Pfam" id="PF00145">
    <property type="entry name" value="DNA_methylase"/>
    <property type="match status" value="2"/>
</dbReference>